<accession>A0A2V1JSX7</accession>
<dbReference type="OrthoDB" id="1649455at2"/>
<reference evidence="2 3" key="1">
    <citation type="submission" date="2014-09" db="EMBL/GenBank/DDBJ databases">
        <title>Butyrate-producing bacteria isolated from human gut.</title>
        <authorList>
            <person name="Zhang Q."/>
            <person name="Zhao L."/>
        </authorList>
    </citation>
    <scope>NUCLEOTIDE SEQUENCE [LARGE SCALE GENOMIC DNA]</scope>
    <source>
        <strain evidence="2 3">21</strain>
    </source>
</reference>
<evidence type="ECO:0000256" key="1">
    <source>
        <dbReference type="SAM" id="Phobius"/>
    </source>
</evidence>
<keyword evidence="3" id="KW-1185">Reference proteome</keyword>
<comment type="caution">
    <text evidence="2">The sequence shown here is derived from an EMBL/GenBank/DDBJ whole genome shotgun (WGS) entry which is preliminary data.</text>
</comment>
<keyword evidence="1" id="KW-0472">Membrane</keyword>
<evidence type="ECO:0008006" key="4">
    <source>
        <dbReference type="Google" id="ProtNLM"/>
    </source>
</evidence>
<dbReference type="AlphaFoldDB" id="A0A2V1JSX7"/>
<evidence type="ECO:0000313" key="2">
    <source>
        <dbReference type="EMBL" id="PWE88080.1"/>
    </source>
</evidence>
<keyword evidence="1" id="KW-1133">Transmembrane helix</keyword>
<feature type="transmembrane region" description="Helical" evidence="1">
    <location>
        <begin position="310"/>
        <end position="330"/>
    </location>
</feature>
<dbReference type="Proteomes" id="UP000245288">
    <property type="component" value="Unassembled WGS sequence"/>
</dbReference>
<sequence>MSDTVIVVQDECILVAVGKAGRPPKVQKVERIPLNGFGDPIELWKEALTEYTKTHDLGPVKLVLPSAYASGRVTQIPYATGKELVQMAEKVMEEAGSNALADYGVISANRKQGITLCCGSAEEADISKIMGFCQKIGLDVKEISVYVESYLRVIAHQKALSQKTAIYLIFEENSVTSLLYRNGVYLYSTKSRIFSERGTLDFGTEIVRHISGILQFYTTTNSETPITDVYYAACDPDDFEVSMEGIHAMQLEAQPLKIDLSFHAAERAEDWLACIGALTKEKLKEINLYRSWSENNETGMVKSKSMVKQILYPAAVLGICAVIYAGVMVWNMAESHKVSEIEDWINDPQVQEDYSQAQAKQKQSSQLSFDLNQVNQMKENLATYPDLTEDMIAKIEDVGGNDMSVRIESLDMGTGTLTFHAVSYKVIDIPTYIQKLDDTGLFESVNYSGYNFEDNEYSLMLTCVLKAAETGGDQ</sequence>
<dbReference type="EMBL" id="JRFU01000003">
    <property type="protein sequence ID" value="PWE88080.1"/>
    <property type="molecule type" value="Genomic_DNA"/>
</dbReference>
<proteinExistence type="predicted"/>
<protein>
    <recommendedName>
        <fullName evidence="4">Type IV pilus assembly protein PilM</fullName>
    </recommendedName>
</protein>
<gene>
    <name evidence="2" type="ORF">LG34_00245</name>
</gene>
<dbReference type="RefSeq" id="WP_109214310.1">
    <property type="nucleotide sequence ID" value="NZ_JRFU01000003.1"/>
</dbReference>
<keyword evidence="1" id="KW-0812">Transmembrane</keyword>
<evidence type="ECO:0000313" key="3">
    <source>
        <dbReference type="Proteomes" id="UP000245288"/>
    </source>
</evidence>
<name>A0A2V1JSX7_EUBRA</name>
<organism evidence="2 3">
    <name type="scientific">Eubacterium ramulus</name>
    <dbReference type="NCBI Taxonomy" id="39490"/>
    <lineage>
        <taxon>Bacteria</taxon>
        <taxon>Bacillati</taxon>
        <taxon>Bacillota</taxon>
        <taxon>Clostridia</taxon>
        <taxon>Eubacteriales</taxon>
        <taxon>Eubacteriaceae</taxon>
        <taxon>Eubacterium</taxon>
    </lineage>
</organism>